<dbReference type="GO" id="GO:0016020">
    <property type="term" value="C:membrane"/>
    <property type="evidence" value="ECO:0007669"/>
    <property type="project" value="TreeGrafter"/>
</dbReference>
<comment type="caution">
    <text evidence="4">The sequence shown here is derived from an EMBL/GenBank/DDBJ whole genome shotgun (WGS) entry which is preliminary data.</text>
</comment>
<name>A0A812R6W2_9DINO</name>
<keyword evidence="2" id="KW-0106">Calcium</keyword>
<sequence>MDLEVTIISAKGLRNADGGWFDGKSDPYCVCKIAGLPSYTDRTRFRTRVVKDCLDPKWQETSIIRLASQVQYLEFEIWDQDVGSAEFLGKAVLNPRRVPLESGFEGDLKLTGAKATGSVRVRVTKSCGSQEISVSEFCCCGRQGREAEVQQLTNTKIGIRDIPGDTENRSLNIAGPLPNACAAYMLMMKRYLDSEAQARAGSVLHSYNSQSLSIARLQEATSSERR</sequence>
<dbReference type="Gene3D" id="2.60.40.150">
    <property type="entry name" value="C2 domain"/>
    <property type="match status" value="1"/>
</dbReference>
<evidence type="ECO:0000313" key="5">
    <source>
        <dbReference type="Proteomes" id="UP000604046"/>
    </source>
</evidence>
<accession>A0A812R6W2</accession>
<feature type="domain" description="C2" evidence="3">
    <location>
        <begin position="1"/>
        <end position="108"/>
    </location>
</feature>
<protein>
    <submittedName>
        <fullName evidence="4">SYT4 protein</fullName>
    </submittedName>
</protein>
<dbReference type="Pfam" id="PF00168">
    <property type="entry name" value="C2"/>
    <property type="match status" value="1"/>
</dbReference>
<evidence type="ECO:0000313" key="4">
    <source>
        <dbReference type="EMBL" id="CAE7423464.1"/>
    </source>
</evidence>
<dbReference type="PROSITE" id="PS50004">
    <property type="entry name" value="C2"/>
    <property type="match status" value="1"/>
</dbReference>
<reference evidence="4" key="1">
    <citation type="submission" date="2021-02" db="EMBL/GenBank/DDBJ databases">
        <authorList>
            <person name="Dougan E. K."/>
            <person name="Rhodes N."/>
            <person name="Thang M."/>
            <person name="Chan C."/>
        </authorList>
    </citation>
    <scope>NUCLEOTIDE SEQUENCE</scope>
</reference>
<dbReference type="OrthoDB" id="419768at2759"/>
<dbReference type="EMBL" id="CAJNDS010002306">
    <property type="protein sequence ID" value="CAE7423464.1"/>
    <property type="molecule type" value="Genomic_DNA"/>
</dbReference>
<dbReference type="SUPFAM" id="SSF49562">
    <property type="entry name" value="C2 domain (Calcium/lipid-binding domain, CaLB)"/>
    <property type="match status" value="1"/>
</dbReference>
<keyword evidence="5" id="KW-1185">Reference proteome</keyword>
<proteinExistence type="predicted"/>
<organism evidence="4 5">
    <name type="scientific">Symbiodinium natans</name>
    <dbReference type="NCBI Taxonomy" id="878477"/>
    <lineage>
        <taxon>Eukaryota</taxon>
        <taxon>Sar</taxon>
        <taxon>Alveolata</taxon>
        <taxon>Dinophyceae</taxon>
        <taxon>Suessiales</taxon>
        <taxon>Symbiodiniaceae</taxon>
        <taxon>Symbiodinium</taxon>
    </lineage>
</organism>
<dbReference type="GO" id="GO:0005509">
    <property type="term" value="F:calcium ion binding"/>
    <property type="evidence" value="ECO:0007669"/>
    <property type="project" value="TreeGrafter"/>
</dbReference>
<keyword evidence="1" id="KW-0479">Metal-binding</keyword>
<evidence type="ECO:0000256" key="2">
    <source>
        <dbReference type="ARBA" id="ARBA00022837"/>
    </source>
</evidence>
<dbReference type="PANTHER" id="PTHR45911">
    <property type="entry name" value="C2 DOMAIN-CONTAINING PROTEIN"/>
    <property type="match status" value="1"/>
</dbReference>
<evidence type="ECO:0000256" key="1">
    <source>
        <dbReference type="ARBA" id="ARBA00022723"/>
    </source>
</evidence>
<dbReference type="AlphaFoldDB" id="A0A812R6W2"/>
<dbReference type="SMART" id="SM00239">
    <property type="entry name" value="C2"/>
    <property type="match status" value="1"/>
</dbReference>
<dbReference type="Proteomes" id="UP000604046">
    <property type="component" value="Unassembled WGS sequence"/>
</dbReference>
<dbReference type="InterPro" id="IPR000008">
    <property type="entry name" value="C2_dom"/>
</dbReference>
<dbReference type="PANTHER" id="PTHR45911:SF4">
    <property type="entry name" value="MULTIPLE C2 AND TRANSMEMBRANE DOMAIN-CONTAINING PROTEIN"/>
    <property type="match status" value="1"/>
</dbReference>
<dbReference type="CDD" id="cd00030">
    <property type="entry name" value="C2"/>
    <property type="match status" value="1"/>
</dbReference>
<dbReference type="InterPro" id="IPR035892">
    <property type="entry name" value="C2_domain_sf"/>
</dbReference>
<evidence type="ECO:0000259" key="3">
    <source>
        <dbReference type="PROSITE" id="PS50004"/>
    </source>
</evidence>
<gene>
    <name evidence="4" type="primary">SYT4</name>
    <name evidence="4" type="ORF">SNAT2548_LOCUS23030</name>
</gene>